<reference evidence="5 6" key="1">
    <citation type="submission" date="2020-08" db="EMBL/GenBank/DDBJ databases">
        <title>Genome sequence of Acidovorax monticola KACC 19171T.</title>
        <authorList>
            <person name="Hyun D.-W."/>
            <person name="Bae J.-W."/>
        </authorList>
    </citation>
    <scope>NUCLEOTIDE SEQUENCE [LARGE SCALE GENOMIC DNA]</scope>
    <source>
        <strain evidence="5 6">KACC 19171</strain>
    </source>
</reference>
<dbReference type="CDD" id="cd01949">
    <property type="entry name" value="GGDEF"/>
    <property type="match status" value="1"/>
</dbReference>
<dbReference type="PANTHER" id="PTHR46663:SF2">
    <property type="entry name" value="GGDEF DOMAIN-CONTAINING PROTEIN"/>
    <property type="match status" value="1"/>
</dbReference>
<dbReference type="InterPro" id="IPR003660">
    <property type="entry name" value="HAMP_dom"/>
</dbReference>
<feature type="domain" description="HAMP" evidence="3">
    <location>
        <begin position="189"/>
        <end position="242"/>
    </location>
</feature>
<dbReference type="Pfam" id="PF17152">
    <property type="entry name" value="CHASE8"/>
    <property type="match status" value="1"/>
</dbReference>
<dbReference type="Gene3D" id="6.10.340.10">
    <property type="match status" value="1"/>
</dbReference>
<dbReference type="InterPro" id="IPR052163">
    <property type="entry name" value="DGC-Regulatory_Protein"/>
</dbReference>
<dbReference type="InterPro" id="IPR000160">
    <property type="entry name" value="GGDEF_dom"/>
</dbReference>
<proteinExistence type="predicted"/>
<feature type="coiled-coil region" evidence="1">
    <location>
        <begin position="220"/>
        <end position="254"/>
    </location>
</feature>
<dbReference type="FunFam" id="3.30.70.270:FF:000001">
    <property type="entry name" value="Diguanylate cyclase domain protein"/>
    <property type="match status" value="1"/>
</dbReference>
<dbReference type="PROSITE" id="PS50885">
    <property type="entry name" value="HAMP"/>
    <property type="match status" value="1"/>
</dbReference>
<dbReference type="EMBL" id="CP060790">
    <property type="protein sequence ID" value="QNP61004.1"/>
    <property type="molecule type" value="Genomic_DNA"/>
</dbReference>
<dbReference type="NCBIfam" id="TIGR00254">
    <property type="entry name" value="GGDEF"/>
    <property type="match status" value="1"/>
</dbReference>
<dbReference type="CDD" id="cd06225">
    <property type="entry name" value="HAMP"/>
    <property type="match status" value="1"/>
</dbReference>
<dbReference type="KEGG" id="amon:H9L24_09800"/>
<dbReference type="Pfam" id="PF00990">
    <property type="entry name" value="GGDEF"/>
    <property type="match status" value="1"/>
</dbReference>
<evidence type="ECO:0000259" key="3">
    <source>
        <dbReference type="PROSITE" id="PS50885"/>
    </source>
</evidence>
<feature type="transmembrane region" description="Helical" evidence="2">
    <location>
        <begin position="161"/>
        <end position="183"/>
    </location>
</feature>
<dbReference type="AlphaFoldDB" id="A0A7H0HKD8"/>
<dbReference type="GO" id="GO:0003824">
    <property type="term" value="F:catalytic activity"/>
    <property type="evidence" value="ECO:0007669"/>
    <property type="project" value="UniProtKB-ARBA"/>
</dbReference>
<keyword evidence="2" id="KW-0812">Transmembrane</keyword>
<protein>
    <submittedName>
        <fullName evidence="5">Diguanylate cyclase</fullName>
    </submittedName>
</protein>
<dbReference type="Proteomes" id="UP000516057">
    <property type="component" value="Chromosome"/>
</dbReference>
<evidence type="ECO:0000313" key="6">
    <source>
        <dbReference type="Proteomes" id="UP000516057"/>
    </source>
</evidence>
<organism evidence="5 6">
    <name type="scientific">Paenacidovorax monticola</name>
    <dbReference type="NCBI Taxonomy" id="1926868"/>
    <lineage>
        <taxon>Bacteria</taxon>
        <taxon>Pseudomonadati</taxon>
        <taxon>Pseudomonadota</taxon>
        <taxon>Betaproteobacteria</taxon>
        <taxon>Burkholderiales</taxon>
        <taxon>Comamonadaceae</taxon>
        <taxon>Paenacidovorax</taxon>
    </lineage>
</organism>
<dbReference type="GO" id="GO:0007165">
    <property type="term" value="P:signal transduction"/>
    <property type="evidence" value="ECO:0007669"/>
    <property type="project" value="InterPro"/>
</dbReference>
<dbReference type="PANTHER" id="PTHR46663">
    <property type="entry name" value="DIGUANYLATE CYCLASE DGCT-RELATED"/>
    <property type="match status" value="1"/>
</dbReference>
<keyword evidence="2" id="KW-0472">Membrane</keyword>
<dbReference type="InterPro" id="IPR033417">
    <property type="entry name" value="CHASE8"/>
</dbReference>
<dbReference type="SMART" id="SM00304">
    <property type="entry name" value="HAMP"/>
    <property type="match status" value="1"/>
</dbReference>
<dbReference type="Gene3D" id="3.30.70.270">
    <property type="match status" value="1"/>
</dbReference>
<sequence>MSAAHGSWRESLLGGGQTSLRDVVHRAHLGMALVAVALAGMLLLVVGVAALRVYLGHNLQLMARSLAYTVEAAVVFGDRAETQEVLERIVRDEGVADARVILTGGAVFAQWNQGRERMDFRLGEALARAVGLAPAAEPIRHDGQLVGSVALRSDGQGLLRFLVAGMAALALCTTVSGIVGIVLSRRMLGDIVTPLQHLARVARAVHRDRALGERVPPARIAELRELGDDFNALLDELEARQAHLQQQNSVLKHQAHHDGLTGLSNRAHFEQRLQSALAEAGAEGAQLAVLFLDNDHFKQVNDTHGHAAGDALLVAVAQRMRAQVRDSDLVARLGGDEFAVLLPSVRGAQDAARIAEKILQAMQAAVPLPEGRSLQPSVSIGIALYPEHGRTMDALMEAADTAMYQAKTHRRGSARVAQGRGGD</sequence>
<evidence type="ECO:0000256" key="2">
    <source>
        <dbReference type="SAM" id="Phobius"/>
    </source>
</evidence>
<keyword evidence="1" id="KW-0175">Coiled coil</keyword>
<evidence type="ECO:0000313" key="5">
    <source>
        <dbReference type="EMBL" id="QNP61004.1"/>
    </source>
</evidence>
<dbReference type="GO" id="GO:0016020">
    <property type="term" value="C:membrane"/>
    <property type="evidence" value="ECO:0007669"/>
    <property type="project" value="InterPro"/>
</dbReference>
<feature type="transmembrane region" description="Helical" evidence="2">
    <location>
        <begin position="29"/>
        <end position="55"/>
    </location>
</feature>
<evidence type="ECO:0000256" key="1">
    <source>
        <dbReference type="SAM" id="Coils"/>
    </source>
</evidence>
<feature type="domain" description="GGDEF" evidence="4">
    <location>
        <begin position="285"/>
        <end position="419"/>
    </location>
</feature>
<evidence type="ECO:0000259" key="4">
    <source>
        <dbReference type="PROSITE" id="PS50887"/>
    </source>
</evidence>
<dbReference type="InterPro" id="IPR029787">
    <property type="entry name" value="Nucleotide_cyclase"/>
</dbReference>
<name>A0A7H0HKD8_9BURK</name>
<dbReference type="SMART" id="SM00267">
    <property type="entry name" value="GGDEF"/>
    <property type="match status" value="1"/>
</dbReference>
<dbReference type="PROSITE" id="PS50887">
    <property type="entry name" value="GGDEF"/>
    <property type="match status" value="1"/>
</dbReference>
<dbReference type="RefSeq" id="WP_187737981.1">
    <property type="nucleotide sequence ID" value="NZ_CP060790.1"/>
</dbReference>
<keyword evidence="2" id="KW-1133">Transmembrane helix</keyword>
<dbReference type="InterPro" id="IPR043128">
    <property type="entry name" value="Rev_trsase/Diguanyl_cyclase"/>
</dbReference>
<dbReference type="SUPFAM" id="SSF55073">
    <property type="entry name" value="Nucleotide cyclase"/>
    <property type="match status" value="1"/>
</dbReference>
<accession>A0A7H0HKD8</accession>
<gene>
    <name evidence="5" type="ORF">H9L24_09800</name>
</gene>
<keyword evidence="6" id="KW-1185">Reference proteome</keyword>